<evidence type="ECO:0000256" key="1">
    <source>
        <dbReference type="SAM" id="MobiDB-lite"/>
    </source>
</evidence>
<gene>
    <name evidence="2" type="ORF">SARC_03534</name>
</gene>
<dbReference type="Proteomes" id="UP000054560">
    <property type="component" value="Unassembled WGS sequence"/>
</dbReference>
<keyword evidence="3" id="KW-1185">Reference proteome</keyword>
<feature type="compositionally biased region" description="Basic and acidic residues" evidence="1">
    <location>
        <begin position="241"/>
        <end position="255"/>
    </location>
</feature>
<proteinExistence type="predicted"/>
<dbReference type="RefSeq" id="XP_014158135.1">
    <property type="nucleotide sequence ID" value="XM_014302660.1"/>
</dbReference>
<feature type="region of interest" description="Disordered" evidence="1">
    <location>
        <begin position="210"/>
        <end position="260"/>
    </location>
</feature>
<sequence>MATTAQKNQNQHLHVNMDEGSVRFLSEFSLLESSISLMLKIPHDYVHPTAFEELQEGSYGKIDYRARESSEALVPMCNSQLLDPYSQYPLAQTLLYPGEPLHDGPLIRTLSETTVGTPRCSSQNRFTIEGGQYSQQSMSFMIDAVNVDADRTGQLYSTGITIIEQFPEQQGLNQFRLEKLSTLHINSKDDDTSAAASTLMTGLIPALPSSVVSTSGSTKKFRKARSSSRNGVKSKSRKSKERAAKPSKQAHELYSREITPLKPKRRPPMVKQYYFTQICNCLYELLVPVSYKLICDYVYKRLPAPPSGFSQISRESMESSVRKTVSMYTQQYSTTHKQVFAVVNQENGFVIMFHPEADASSHYKAYLKRWDRGH</sequence>
<name>A0A0L0G7N1_9EUKA</name>
<reference evidence="2 3" key="1">
    <citation type="submission" date="2011-02" db="EMBL/GenBank/DDBJ databases">
        <title>The Genome Sequence of Sphaeroforma arctica JP610.</title>
        <authorList>
            <consortium name="The Broad Institute Genome Sequencing Platform"/>
            <person name="Russ C."/>
            <person name="Cuomo C."/>
            <person name="Young S.K."/>
            <person name="Zeng Q."/>
            <person name="Gargeya S."/>
            <person name="Alvarado L."/>
            <person name="Berlin A."/>
            <person name="Chapman S.B."/>
            <person name="Chen Z."/>
            <person name="Freedman E."/>
            <person name="Gellesch M."/>
            <person name="Goldberg J."/>
            <person name="Griggs A."/>
            <person name="Gujja S."/>
            <person name="Heilman E."/>
            <person name="Heiman D."/>
            <person name="Howarth C."/>
            <person name="Mehta T."/>
            <person name="Neiman D."/>
            <person name="Pearson M."/>
            <person name="Roberts A."/>
            <person name="Saif S."/>
            <person name="Shea T."/>
            <person name="Shenoy N."/>
            <person name="Sisk P."/>
            <person name="Stolte C."/>
            <person name="Sykes S."/>
            <person name="White J."/>
            <person name="Yandava C."/>
            <person name="Burger G."/>
            <person name="Gray M.W."/>
            <person name="Holland P.W.H."/>
            <person name="King N."/>
            <person name="Lang F.B.F."/>
            <person name="Roger A.J."/>
            <person name="Ruiz-Trillo I."/>
            <person name="Haas B."/>
            <person name="Nusbaum C."/>
            <person name="Birren B."/>
        </authorList>
    </citation>
    <scope>NUCLEOTIDE SEQUENCE [LARGE SCALE GENOMIC DNA]</scope>
    <source>
        <strain evidence="2 3">JP610</strain>
    </source>
</reference>
<protein>
    <submittedName>
        <fullName evidence="2">Uncharacterized protein</fullName>
    </submittedName>
</protein>
<dbReference type="AlphaFoldDB" id="A0A0L0G7N1"/>
<accession>A0A0L0G7N1</accession>
<dbReference type="EMBL" id="KQ241778">
    <property type="protein sequence ID" value="KNC84233.1"/>
    <property type="molecule type" value="Genomic_DNA"/>
</dbReference>
<organism evidence="2 3">
    <name type="scientific">Sphaeroforma arctica JP610</name>
    <dbReference type="NCBI Taxonomy" id="667725"/>
    <lineage>
        <taxon>Eukaryota</taxon>
        <taxon>Ichthyosporea</taxon>
        <taxon>Ichthyophonida</taxon>
        <taxon>Sphaeroforma</taxon>
    </lineage>
</organism>
<evidence type="ECO:0000313" key="2">
    <source>
        <dbReference type="EMBL" id="KNC84233.1"/>
    </source>
</evidence>
<evidence type="ECO:0000313" key="3">
    <source>
        <dbReference type="Proteomes" id="UP000054560"/>
    </source>
</evidence>
<feature type="compositionally biased region" description="Basic residues" evidence="1">
    <location>
        <begin position="219"/>
        <end position="240"/>
    </location>
</feature>
<dbReference type="GeneID" id="25904038"/>